<sequence length="248" mass="27931">MQFTIESFKSLCSYEIAVIESGRDVFLNYMFILYDKKTNDAVIVDPGWDARFIIGYINDYGLKCRGILITHTHADHVHEAAEISSTLNCPIFMSSREASVSGYKHSNLQTFSKDTELLCGSVQCFALLTPGHTSGTSCFLVGDKLFTGDTLFIEGCGLCSGPDGSVEQMYQSIQFLRSVIPDNVLVYPGHMYKEQLAKPFSYLKQHNFYLKMTDQKIFEVFCGRKARNQKIPPKYESAKALDTKVVVF</sequence>
<dbReference type="CDD" id="cd16275">
    <property type="entry name" value="BaeB-like_MBL-fold"/>
    <property type="match status" value="1"/>
</dbReference>
<keyword evidence="7" id="KW-1185">Reference proteome</keyword>
<organism evidence="6 7">
    <name type="scientific">Acinetobacter parvus DSM 16617 = CIP 108168</name>
    <dbReference type="NCBI Taxonomy" id="981333"/>
    <lineage>
        <taxon>Bacteria</taxon>
        <taxon>Pseudomonadati</taxon>
        <taxon>Pseudomonadota</taxon>
        <taxon>Gammaproteobacteria</taxon>
        <taxon>Moraxellales</taxon>
        <taxon>Moraxellaceae</taxon>
        <taxon>Acinetobacter</taxon>
    </lineage>
</organism>
<dbReference type="Proteomes" id="UP000023776">
    <property type="component" value="Unassembled WGS sequence"/>
</dbReference>
<dbReference type="GO" id="GO:0046872">
    <property type="term" value="F:metal ion binding"/>
    <property type="evidence" value="ECO:0007669"/>
    <property type="project" value="UniProtKB-KW"/>
</dbReference>
<dbReference type="PATRIC" id="fig|981333.9.peg.814"/>
<evidence type="ECO:0000256" key="2">
    <source>
        <dbReference type="ARBA" id="ARBA00022723"/>
    </source>
</evidence>
<dbReference type="InterPro" id="IPR001279">
    <property type="entry name" value="Metallo-B-lactamas"/>
</dbReference>
<name>N8QEK4_9GAMM</name>
<dbReference type="EMBL" id="APOM01000026">
    <property type="protein sequence ID" value="ENU36990.1"/>
    <property type="molecule type" value="Genomic_DNA"/>
</dbReference>
<dbReference type="PANTHER" id="PTHR46233:SF3">
    <property type="entry name" value="HYDROXYACYLGLUTATHIONE HYDROLASE GLOC"/>
    <property type="match status" value="1"/>
</dbReference>
<dbReference type="GO" id="GO:0016787">
    <property type="term" value="F:hydrolase activity"/>
    <property type="evidence" value="ECO:0007669"/>
    <property type="project" value="UniProtKB-KW"/>
</dbReference>
<dbReference type="InterPro" id="IPR036866">
    <property type="entry name" value="RibonucZ/Hydroxyglut_hydro"/>
</dbReference>
<keyword evidence="2" id="KW-0479">Metal-binding</keyword>
<dbReference type="PANTHER" id="PTHR46233">
    <property type="entry name" value="HYDROXYACYLGLUTATHIONE HYDROLASE GLOC"/>
    <property type="match status" value="1"/>
</dbReference>
<dbReference type="Pfam" id="PF00753">
    <property type="entry name" value="Lactamase_B"/>
    <property type="match status" value="1"/>
</dbReference>
<dbReference type="InterPro" id="IPR051453">
    <property type="entry name" value="MBL_Glyoxalase_II"/>
</dbReference>
<protein>
    <recommendedName>
        <fullName evidence="5">Metallo-beta-lactamase domain-containing protein</fullName>
    </recommendedName>
</protein>
<dbReference type="SUPFAM" id="SSF56281">
    <property type="entry name" value="Metallo-hydrolase/oxidoreductase"/>
    <property type="match status" value="1"/>
</dbReference>
<dbReference type="GeneID" id="99692096"/>
<dbReference type="HOGENOM" id="CLU_030571_5_3_6"/>
<dbReference type="Gene3D" id="3.60.15.10">
    <property type="entry name" value="Ribonuclease Z/Hydroxyacylglutathione hydrolase-like"/>
    <property type="match status" value="1"/>
</dbReference>
<proteinExistence type="predicted"/>
<accession>N8QEK4</accession>
<evidence type="ECO:0000256" key="1">
    <source>
        <dbReference type="ARBA" id="ARBA00001947"/>
    </source>
</evidence>
<reference evidence="6 7" key="1">
    <citation type="submission" date="2013-02" db="EMBL/GenBank/DDBJ databases">
        <title>The Genome Sequence of Acinetobacter parvus CIP 108168.</title>
        <authorList>
            <consortium name="The Broad Institute Genome Sequencing Platform"/>
            <consortium name="The Broad Institute Genome Sequencing Center for Infectious Disease"/>
            <person name="Cerqueira G."/>
            <person name="Feldgarden M."/>
            <person name="Courvalin P."/>
            <person name="Perichon B."/>
            <person name="Grillot-Courvalin C."/>
            <person name="Clermont D."/>
            <person name="Rocha E."/>
            <person name="Yoon E.-J."/>
            <person name="Nemec A."/>
            <person name="Walker B."/>
            <person name="Young S.K."/>
            <person name="Zeng Q."/>
            <person name="Gargeya S."/>
            <person name="Fitzgerald M."/>
            <person name="Haas B."/>
            <person name="Abouelleil A."/>
            <person name="Alvarado L."/>
            <person name="Arachchi H.M."/>
            <person name="Berlin A.M."/>
            <person name="Chapman S.B."/>
            <person name="Dewar J."/>
            <person name="Goldberg J."/>
            <person name="Griggs A."/>
            <person name="Gujja S."/>
            <person name="Hansen M."/>
            <person name="Howarth C."/>
            <person name="Imamovic A."/>
            <person name="Larimer J."/>
            <person name="McCowan C."/>
            <person name="Murphy C."/>
            <person name="Neiman D."/>
            <person name="Pearson M."/>
            <person name="Priest M."/>
            <person name="Roberts A."/>
            <person name="Saif S."/>
            <person name="Shea T."/>
            <person name="Sisk P."/>
            <person name="Sykes S."/>
            <person name="Wortman J."/>
            <person name="Nusbaum C."/>
            <person name="Birren B."/>
        </authorList>
    </citation>
    <scope>NUCLEOTIDE SEQUENCE [LARGE SCALE GENOMIC DNA]</scope>
    <source>
        <strain evidence="6 7">CIP 108168</strain>
    </source>
</reference>
<evidence type="ECO:0000313" key="7">
    <source>
        <dbReference type="Proteomes" id="UP000023776"/>
    </source>
</evidence>
<evidence type="ECO:0000259" key="5">
    <source>
        <dbReference type="SMART" id="SM00849"/>
    </source>
</evidence>
<dbReference type="SMART" id="SM00849">
    <property type="entry name" value="Lactamase_B"/>
    <property type="match status" value="1"/>
</dbReference>
<evidence type="ECO:0000256" key="4">
    <source>
        <dbReference type="ARBA" id="ARBA00022833"/>
    </source>
</evidence>
<dbReference type="RefSeq" id="WP_004681201.1">
    <property type="nucleotide sequence ID" value="NZ_KB849211.1"/>
</dbReference>
<comment type="cofactor">
    <cofactor evidence="1">
        <name>Zn(2+)</name>
        <dbReference type="ChEBI" id="CHEBI:29105"/>
    </cofactor>
</comment>
<evidence type="ECO:0000256" key="3">
    <source>
        <dbReference type="ARBA" id="ARBA00022801"/>
    </source>
</evidence>
<dbReference type="AlphaFoldDB" id="N8QEK4"/>
<gene>
    <name evidence="6" type="ORF">F988_00797</name>
</gene>
<keyword evidence="4" id="KW-0862">Zinc</keyword>
<feature type="domain" description="Metallo-beta-lactamase" evidence="5">
    <location>
        <begin position="27"/>
        <end position="190"/>
    </location>
</feature>
<comment type="caution">
    <text evidence="6">The sequence shown here is derived from an EMBL/GenBank/DDBJ whole genome shotgun (WGS) entry which is preliminary data.</text>
</comment>
<keyword evidence="3" id="KW-0378">Hydrolase</keyword>
<evidence type="ECO:0000313" key="6">
    <source>
        <dbReference type="EMBL" id="ENU36990.1"/>
    </source>
</evidence>